<proteinExistence type="predicted"/>
<dbReference type="AlphaFoldDB" id="A0A918SZN2"/>
<feature type="compositionally biased region" description="Pro residues" evidence="1">
    <location>
        <begin position="1"/>
        <end position="16"/>
    </location>
</feature>
<dbReference type="Proteomes" id="UP000646426">
    <property type="component" value="Unassembled WGS sequence"/>
</dbReference>
<comment type="caution">
    <text evidence="2">The sequence shown here is derived from an EMBL/GenBank/DDBJ whole genome shotgun (WGS) entry which is preliminary data.</text>
</comment>
<reference evidence="2" key="1">
    <citation type="journal article" date="2014" name="Int. J. Syst. Evol. Microbiol.">
        <title>Complete genome sequence of Corynebacterium casei LMG S-19264T (=DSM 44701T), isolated from a smear-ripened cheese.</title>
        <authorList>
            <consortium name="US DOE Joint Genome Institute (JGI-PGF)"/>
            <person name="Walter F."/>
            <person name="Albersmeier A."/>
            <person name="Kalinowski J."/>
            <person name="Ruckert C."/>
        </authorList>
    </citation>
    <scope>NUCLEOTIDE SEQUENCE</scope>
    <source>
        <strain evidence="2">KCTC 23077</strain>
    </source>
</reference>
<evidence type="ECO:0000313" key="3">
    <source>
        <dbReference type="Proteomes" id="UP000646426"/>
    </source>
</evidence>
<feature type="region of interest" description="Disordered" evidence="1">
    <location>
        <begin position="1"/>
        <end position="25"/>
    </location>
</feature>
<protein>
    <submittedName>
        <fullName evidence="2">Uncharacterized protein</fullName>
    </submittedName>
</protein>
<keyword evidence="3" id="KW-1185">Reference proteome</keyword>
<dbReference type="EMBL" id="BMYD01000002">
    <property type="protein sequence ID" value="GHA78799.1"/>
    <property type="molecule type" value="Genomic_DNA"/>
</dbReference>
<reference evidence="2" key="2">
    <citation type="submission" date="2020-09" db="EMBL/GenBank/DDBJ databases">
        <authorList>
            <person name="Sun Q."/>
            <person name="Kim S."/>
        </authorList>
    </citation>
    <scope>NUCLEOTIDE SEQUENCE</scope>
    <source>
        <strain evidence="2">KCTC 23077</strain>
    </source>
</reference>
<evidence type="ECO:0000256" key="1">
    <source>
        <dbReference type="SAM" id="MobiDB-lite"/>
    </source>
</evidence>
<organism evidence="2 3">
    <name type="scientific">Cognatilysobacter bugurensis</name>
    <dbReference type="NCBI Taxonomy" id="543356"/>
    <lineage>
        <taxon>Bacteria</taxon>
        <taxon>Pseudomonadati</taxon>
        <taxon>Pseudomonadota</taxon>
        <taxon>Gammaproteobacteria</taxon>
        <taxon>Lysobacterales</taxon>
        <taxon>Lysobacteraceae</taxon>
        <taxon>Cognatilysobacter</taxon>
    </lineage>
</organism>
<sequence>MRPPSNPPPRLPPNPEPYHGHVDQPRGAHSWAAWAGLTLLAAVVASCSDRVVDRIFAMTDDRAPEVVFVPVPSGVSAPSIESTSRRDDGAGNLAPPINTAAAVRAAPPPDDVVALASLPAGPEGEAGLVAAVRAGTLRPANPSDFGQWVARHTAQGGTVDSDALQSSLRAAYVVLGDFTIPGGLHGAHSVTFIVPDGVPYPLGNPGHSVVLDVASGACMGFVCPSAGR</sequence>
<evidence type="ECO:0000313" key="2">
    <source>
        <dbReference type="EMBL" id="GHA78799.1"/>
    </source>
</evidence>
<gene>
    <name evidence="2" type="ORF">GCM10007067_15260</name>
</gene>
<name>A0A918SZN2_9GAMM</name>
<accession>A0A918SZN2</accession>